<accession>A0A6B8RCN6</accession>
<dbReference type="KEGG" id="ppsc:EHS13_03030"/>
<dbReference type="RefSeq" id="WP_155698946.1">
    <property type="nucleotide sequence ID" value="NZ_CP034235.1"/>
</dbReference>
<sequence length="62" mass="7279">MKGNKNTVSEEALSFSKQQYLESKRYTAQEKDVLNALLSAEEEYTQEQIINIVDEFHRRVVE</sequence>
<dbReference type="OrthoDB" id="2659274at2"/>
<protein>
    <submittedName>
        <fullName evidence="1">Uncharacterized protein</fullName>
    </submittedName>
</protein>
<evidence type="ECO:0000313" key="1">
    <source>
        <dbReference type="EMBL" id="QGQ93950.1"/>
    </source>
</evidence>
<gene>
    <name evidence="1" type="ORF">EHS13_03030</name>
</gene>
<organism evidence="1 2">
    <name type="scientific">Paenibacillus psychroresistens</name>
    <dbReference type="NCBI Taxonomy" id="1778678"/>
    <lineage>
        <taxon>Bacteria</taxon>
        <taxon>Bacillati</taxon>
        <taxon>Bacillota</taxon>
        <taxon>Bacilli</taxon>
        <taxon>Bacillales</taxon>
        <taxon>Paenibacillaceae</taxon>
        <taxon>Paenibacillus</taxon>
    </lineage>
</organism>
<dbReference type="EMBL" id="CP034235">
    <property type="protein sequence ID" value="QGQ93950.1"/>
    <property type="molecule type" value="Genomic_DNA"/>
</dbReference>
<dbReference type="AlphaFoldDB" id="A0A6B8RCN6"/>
<proteinExistence type="predicted"/>
<reference evidence="2" key="1">
    <citation type="submission" date="2018-11" db="EMBL/GenBank/DDBJ databases">
        <title>Complete genome sequence of Paenibacillus sp. ML311-T8.</title>
        <authorList>
            <person name="Nam Y.-D."/>
            <person name="Kang J."/>
            <person name="Chung W.-H."/>
            <person name="Park Y.S."/>
        </authorList>
    </citation>
    <scope>NUCLEOTIDE SEQUENCE [LARGE SCALE GENOMIC DNA]</scope>
    <source>
        <strain evidence="2">ML311-T8</strain>
    </source>
</reference>
<keyword evidence="2" id="KW-1185">Reference proteome</keyword>
<evidence type="ECO:0000313" key="2">
    <source>
        <dbReference type="Proteomes" id="UP000426246"/>
    </source>
</evidence>
<dbReference type="Proteomes" id="UP000426246">
    <property type="component" value="Chromosome"/>
</dbReference>
<name>A0A6B8RCN6_9BACL</name>